<feature type="non-terminal residue" evidence="9">
    <location>
        <position position="87"/>
    </location>
</feature>
<dbReference type="Proteomes" id="UP000824890">
    <property type="component" value="Unassembled WGS sequence"/>
</dbReference>
<keyword evidence="10" id="KW-1185">Reference proteome</keyword>
<evidence type="ECO:0000256" key="2">
    <source>
        <dbReference type="ARBA" id="ARBA00022692"/>
    </source>
</evidence>
<keyword evidence="6" id="KW-0325">Glycoprotein</keyword>
<reference evidence="9 10" key="1">
    <citation type="submission" date="2021-05" db="EMBL/GenBank/DDBJ databases">
        <title>Genome Assembly of Synthetic Allotetraploid Brassica napus Reveals Homoeologous Exchanges between Subgenomes.</title>
        <authorList>
            <person name="Davis J.T."/>
        </authorList>
    </citation>
    <scope>NUCLEOTIDE SEQUENCE [LARGE SCALE GENOMIC DNA]</scope>
    <source>
        <strain evidence="10">cv. Da-Ae</strain>
        <tissue evidence="9">Seedling</tissue>
    </source>
</reference>
<dbReference type="PANTHER" id="PTHR13481">
    <property type="entry name" value="SREBP REGULATING GENE PROTEIN"/>
    <property type="match status" value="1"/>
</dbReference>
<evidence type="ECO:0000256" key="8">
    <source>
        <dbReference type="ARBA" id="ARBA00023485"/>
    </source>
</evidence>
<proteinExistence type="inferred from homology"/>
<comment type="subcellular location">
    <subcellularLocation>
        <location evidence="1">Golgi apparatus membrane</location>
        <topology evidence="1">Single-pass membrane protein</topology>
    </subcellularLocation>
</comment>
<evidence type="ECO:0000256" key="4">
    <source>
        <dbReference type="ARBA" id="ARBA00023034"/>
    </source>
</evidence>
<keyword evidence="5" id="KW-0472">Membrane</keyword>
<evidence type="ECO:0000256" key="3">
    <source>
        <dbReference type="ARBA" id="ARBA00022989"/>
    </source>
</evidence>
<name>A0ABQ7XXZ2_BRANA</name>
<protein>
    <recommendedName>
        <fullName evidence="8">SREBP regulating gene protein</fullName>
    </recommendedName>
</protein>
<keyword evidence="2" id="KW-0812">Transmembrane</keyword>
<evidence type="ECO:0000256" key="1">
    <source>
        <dbReference type="ARBA" id="ARBA00004194"/>
    </source>
</evidence>
<comment type="caution">
    <text evidence="9">The sequence shown here is derived from an EMBL/GenBank/DDBJ whole genome shotgun (WGS) entry which is preliminary data.</text>
</comment>
<organism evidence="9 10">
    <name type="scientific">Brassica napus</name>
    <name type="common">Rape</name>
    <dbReference type="NCBI Taxonomy" id="3708"/>
    <lineage>
        <taxon>Eukaryota</taxon>
        <taxon>Viridiplantae</taxon>
        <taxon>Streptophyta</taxon>
        <taxon>Embryophyta</taxon>
        <taxon>Tracheophyta</taxon>
        <taxon>Spermatophyta</taxon>
        <taxon>Magnoliopsida</taxon>
        <taxon>eudicotyledons</taxon>
        <taxon>Gunneridae</taxon>
        <taxon>Pentapetalae</taxon>
        <taxon>rosids</taxon>
        <taxon>malvids</taxon>
        <taxon>Brassicales</taxon>
        <taxon>Brassicaceae</taxon>
        <taxon>Brassiceae</taxon>
        <taxon>Brassica</taxon>
    </lineage>
</organism>
<dbReference type="PANTHER" id="PTHR13481:SF0">
    <property type="entry name" value="SREBP REGULATING GENE PROTEIN"/>
    <property type="match status" value="1"/>
</dbReference>
<evidence type="ECO:0000256" key="7">
    <source>
        <dbReference type="ARBA" id="ARBA00023461"/>
    </source>
</evidence>
<comment type="similarity">
    <text evidence="7">Belongs to the SPRING family.</text>
</comment>
<keyword evidence="4" id="KW-0333">Golgi apparatus</keyword>
<dbReference type="Pfam" id="PF10218">
    <property type="entry name" value="SPRING1"/>
    <property type="match status" value="1"/>
</dbReference>
<dbReference type="InterPro" id="IPR019352">
    <property type="entry name" value="SPRING1"/>
</dbReference>
<keyword evidence="3" id="KW-1133">Transmembrane helix</keyword>
<evidence type="ECO:0000313" key="10">
    <source>
        <dbReference type="Proteomes" id="UP000824890"/>
    </source>
</evidence>
<sequence>MISISHSSGSLEERIFRTTIQGRYLIFDDEGNVCDALSLDSRTRCCPLKGERFSWTYMTVFDFCAGRCRHSSESVFLGVMSVKKISV</sequence>
<evidence type="ECO:0000256" key="6">
    <source>
        <dbReference type="ARBA" id="ARBA00023180"/>
    </source>
</evidence>
<evidence type="ECO:0000313" key="9">
    <source>
        <dbReference type="EMBL" id="KAH0859888.1"/>
    </source>
</evidence>
<dbReference type="EMBL" id="JAGKQM010000019">
    <property type="protein sequence ID" value="KAH0859888.1"/>
    <property type="molecule type" value="Genomic_DNA"/>
</dbReference>
<evidence type="ECO:0000256" key="5">
    <source>
        <dbReference type="ARBA" id="ARBA00023136"/>
    </source>
</evidence>
<accession>A0ABQ7XXZ2</accession>
<gene>
    <name evidence="9" type="ORF">HID58_088149</name>
</gene>